<organism evidence="1 2">
    <name type="scientific">Tanacetum coccineum</name>
    <dbReference type="NCBI Taxonomy" id="301880"/>
    <lineage>
        <taxon>Eukaryota</taxon>
        <taxon>Viridiplantae</taxon>
        <taxon>Streptophyta</taxon>
        <taxon>Embryophyta</taxon>
        <taxon>Tracheophyta</taxon>
        <taxon>Spermatophyta</taxon>
        <taxon>Magnoliopsida</taxon>
        <taxon>eudicotyledons</taxon>
        <taxon>Gunneridae</taxon>
        <taxon>Pentapetalae</taxon>
        <taxon>asterids</taxon>
        <taxon>campanulids</taxon>
        <taxon>Asterales</taxon>
        <taxon>Asteraceae</taxon>
        <taxon>Asteroideae</taxon>
        <taxon>Anthemideae</taxon>
        <taxon>Anthemidinae</taxon>
        <taxon>Tanacetum</taxon>
    </lineage>
</organism>
<reference evidence="1" key="2">
    <citation type="submission" date="2022-01" db="EMBL/GenBank/DDBJ databases">
        <authorList>
            <person name="Yamashiro T."/>
            <person name="Shiraishi A."/>
            <person name="Satake H."/>
            <person name="Nakayama K."/>
        </authorList>
    </citation>
    <scope>NUCLEOTIDE SEQUENCE</scope>
</reference>
<keyword evidence="2" id="KW-1185">Reference proteome</keyword>
<accession>A0ABQ5CAQ4</accession>
<evidence type="ECO:0000313" key="1">
    <source>
        <dbReference type="EMBL" id="GJT23148.1"/>
    </source>
</evidence>
<comment type="caution">
    <text evidence="1">The sequence shown here is derived from an EMBL/GenBank/DDBJ whole genome shotgun (WGS) entry which is preliminary data.</text>
</comment>
<reference evidence="1" key="1">
    <citation type="journal article" date="2022" name="Int. J. Mol. Sci.">
        <title>Draft Genome of Tanacetum Coccineum: Genomic Comparison of Closely Related Tanacetum-Family Plants.</title>
        <authorList>
            <person name="Yamashiro T."/>
            <person name="Shiraishi A."/>
            <person name="Nakayama K."/>
            <person name="Satake H."/>
        </authorList>
    </citation>
    <scope>NUCLEOTIDE SEQUENCE</scope>
</reference>
<proteinExistence type="predicted"/>
<name>A0ABQ5CAQ4_9ASTR</name>
<protein>
    <recommendedName>
        <fullName evidence="3">Gag-Pol polyprotein</fullName>
    </recommendedName>
</protein>
<evidence type="ECO:0000313" key="2">
    <source>
        <dbReference type="Proteomes" id="UP001151760"/>
    </source>
</evidence>
<gene>
    <name evidence="1" type="ORF">Tco_0893085</name>
</gene>
<dbReference type="EMBL" id="BQNB010014030">
    <property type="protein sequence ID" value="GJT23148.1"/>
    <property type="molecule type" value="Genomic_DNA"/>
</dbReference>
<evidence type="ECO:0008006" key="3">
    <source>
        <dbReference type="Google" id="ProtNLM"/>
    </source>
</evidence>
<dbReference type="Proteomes" id="UP001151760">
    <property type="component" value="Unassembled WGS sequence"/>
</dbReference>
<sequence length="262" mass="31201">MTIRLNTPYPKDFIRRIESRLMNILEYYNRYSQISKAYTILNKETLKVEESINVTFDESLPKSRTSPLVDDDMIEEQAVQNYDSTQNPNCDLEEIIPRVENIREISDHPINQVIRELDERTLRSHAQERSNFFAFVSSIEPKNIKEAIKDESWTMAMQEELDQFVRIMEMEPDIENMTLNEYLDYEAKRKRRLWDNYYEDAFIDKYYVLPPLLPCFQPSLPHNERGYESPNTNNEVDIDSMTIVEYNLYIARQIKNPLCGKL</sequence>